<keyword evidence="9" id="KW-1185">Reference proteome</keyword>
<dbReference type="SUPFAM" id="SSF81296">
    <property type="entry name" value="E set domains"/>
    <property type="match status" value="1"/>
</dbReference>
<dbReference type="InterPro" id="IPR032694">
    <property type="entry name" value="CopC/D"/>
</dbReference>
<dbReference type="EMBL" id="JBHSOW010000126">
    <property type="protein sequence ID" value="MFC5653434.1"/>
    <property type="molecule type" value="Genomic_DNA"/>
</dbReference>
<dbReference type="PANTHER" id="PTHR34820">
    <property type="entry name" value="INNER MEMBRANE PROTEIN YEBZ"/>
    <property type="match status" value="1"/>
</dbReference>
<comment type="caution">
    <text evidence="8">The sequence shown here is derived from an EMBL/GenBank/DDBJ whole genome shotgun (WGS) entry which is preliminary data.</text>
</comment>
<dbReference type="PANTHER" id="PTHR34820:SF4">
    <property type="entry name" value="INNER MEMBRANE PROTEIN YEBZ"/>
    <property type="match status" value="1"/>
</dbReference>
<evidence type="ECO:0000259" key="7">
    <source>
        <dbReference type="Pfam" id="PF04234"/>
    </source>
</evidence>
<evidence type="ECO:0000256" key="5">
    <source>
        <dbReference type="SAM" id="MobiDB-lite"/>
    </source>
</evidence>
<name>A0ABW0W9N2_9BACL</name>
<keyword evidence="2" id="KW-0479">Metal-binding</keyword>
<feature type="region of interest" description="Disordered" evidence="5">
    <location>
        <begin position="123"/>
        <end position="161"/>
    </location>
</feature>
<sequence length="210" mass="22999">MKKLTSLGIIMFIILIFPQGVWAHTDLKGATPADGETVISELKQVQLQFETVIEPLVVLKVSNAKGEEIPVKIETGKQEIKGTFDAPLMNGSYTVNWRIIGEDGHNIKGDYSFTVAIPEEVMNPPVAEPNSNSNEPAQDSNSVYTKPEQTEGITKTGEQETVENTKANNVELAAPIETNSGQNLSTGWIIAILVVCIGLFFAMFRSMFKK</sequence>
<proteinExistence type="predicted"/>
<organism evidence="8 9">
    <name type="scientific">Paenibacillus solisilvae</name>
    <dbReference type="NCBI Taxonomy" id="2486751"/>
    <lineage>
        <taxon>Bacteria</taxon>
        <taxon>Bacillati</taxon>
        <taxon>Bacillota</taxon>
        <taxon>Bacilli</taxon>
        <taxon>Bacillales</taxon>
        <taxon>Paenibacillaceae</taxon>
        <taxon>Paenibacillus</taxon>
    </lineage>
</organism>
<keyword evidence="6" id="KW-0812">Transmembrane</keyword>
<evidence type="ECO:0000256" key="2">
    <source>
        <dbReference type="ARBA" id="ARBA00022723"/>
    </source>
</evidence>
<keyword evidence="4" id="KW-0186">Copper</keyword>
<feature type="domain" description="CopC" evidence="7">
    <location>
        <begin position="24"/>
        <end position="115"/>
    </location>
</feature>
<dbReference type="InterPro" id="IPR014756">
    <property type="entry name" value="Ig_E-set"/>
</dbReference>
<dbReference type="Gene3D" id="2.60.40.1220">
    <property type="match status" value="1"/>
</dbReference>
<dbReference type="InterPro" id="IPR007348">
    <property type="entry name" value="CopC_dom"/>
</dbReference>
<evidence type="ECO:0000256" key="4">
    <source>
        <dbReference type="ARBA" id="ARBA00023008"/>
    </source>
</evidence>
<dbReference type="Pfam" id="PF04234">
    <property type="entry name" value="CopC"/>
    <property type="match status" value="1"/>
</dbReference>
<protein>
    <submittedName>
        <fullName evidence="8">Copper resistance protein CopC</fullName>
    </submittedName>
</protein>
<evidence type="ECO:0000256" key="6">
    <source>
        <dbReference type="SAM" id="Phobius"/>
    </source>
</evidence>
<evidence type="ECO:0000313" key="8">
    <source>
        <dbReference type="EMBL" id="MFC5653434.1"/>
    </source>
</evidence>
<accession>A0ABW0W9N2</accession>
<gene>
    <name evidence="8" type="ORF">ACFPYJ_30815</name>
</gene>
<evidence type="ECO:0000313" key="9">
    <source>
        <dbReference type="Proteomes" id="UP001596047"/>
    </source>
</evidence>
<comment type="subcellular location">
    <subcellularLocation>
        <location evidence="1">Cell envelope</location>
    </subcellularLocation>
</comment>
<dbReference type="RefSeq" id="WP_379192090.1">
    <property type="nucleotide sequence ID" value="NZ_JBHSOW010000126.1"/>
</dbReference>
<feature type="transmembrane region" description="Helical" evidence="6">
    <location>
        <begin position="185"/>
        <end position="204"/>
    </location>
</feature>
<dbReference type="InterPro" id="IPR014755">
    <property type="entry name" value="Cu-Rt/internalin_Ig-like"/>
</dbReference>
<evidence type="ECO:0000256" key="3">
    <source>
        <dbReference type="ARBA" id="ARBA00022729"/>
    </source>
</evidence>
<evidence type="ECO:0000256" key="1">
    <source>
        <dbReference type="ARBA" id="ARBA00004196"/>
    </source>
</evidence>
<keyword evidence="6" id="KW-1133">Transmembrane helix</keyword>
<feature type="compositionally biased region" description="Polar residues" evidence="5">
    <location>
        <begin position="129"/>
        <end position="144"/>
    </location>
</feature>
<reference evidence="9" key="1">
    <citation type="journal article" date="2019" name="Int. J. Syst. Evol. Microbiol.">
        <title>The Global Catalogue of Microorganisms (GCM) 10K type strain sequencing project: providing services to taxonomists for standard genome sequencing and annotation.</title>
        <authorList>
            <consortium name="The Broad Institute Genomics Platform"/>
            <consortium name="The Broad Institute Genome Sequencing Center for Infectious Disease"/>
            <person name="Wu L."/>
            <person name="Ma J."/>
        </authorList>
    </citation>
    <scope>NUCLEOTIDE SEQUENCE [LARGE SCALE GENOMIC DNA]</scope>
    <source>
        <strain evidence="9">CGMCC 1.3240</strain>
    </source>
</reference>
<keyword evidence="3" id="KW-0732">Signal</keyword>
<dbReference type="Proteomes" id="UP001596047">
    <property type="component" value="Unassembled WGS sequence"/>
</dbReference>
<keyword evidence="6" id="KW-0472">Membrane</keyword>